<feature type="transmembrane region" description="Helical" evidence="1">
    <location>
        <begin position="32"/>
        <end position="51"/>
    </location>
</feature>
<keyword evidence="3" id="KW-1185">Reference proteome</keyword>
<reference evidence="3" key="1">
    <citation type="submission" date="2023-01" db="EMBL/GenBank/DDBJ databases">
        <title>Key to firefly adult light organ development and bioluminescence: homeobox transcription factors regulate luciferase expression and transportation to peroxisome.</title>
        <authorList>
            <person name="Fu X."/>
        </authorList>
    </citation>
    <scope>NUCLEOTIDE SEQUENCE [LARGE SCALE GENOMIC DNA]</scope>
</reference>
<keyword evidence="1" id="KW-0472">Membrane</keyword>
<evidence type="ECO:0000256" key="1">
    <source>
        <dbReference type="SAM" id="Phobius"/>
    </source>
</evidence>
<name>A0AAN7Q393_9COLE</name>
<gene>
    <name evidence="2" type="ORF">RN001_000690</name>
</gene>
<proteinExistence type="predicted"/>
<dbReference type="Proteomes" id="UP001353858">
    <property type="component" value="Unassembled WGS sequence"/>
</dbReference>
<evidence type="ECO:0000313" key="2">
    <source>
        <dbReference type="EMBL" id="KAK4884419.1"/>
    </source>
</evidence>
<comment type="caution">
    <text evidence="2">The sequence shown here is derived from an EMBL/GenBank/DDBJ whole genome shotgun (WGS) entry which is preliminary data.</text>
</comment>
<evidence type="ECO:0000313" key="3">
    <source>
        <dbReference type="Proteomes" id="UP001353858"/>
    </source>
</evidence>
<sequence>MTFQLQWLRRFIRRHTSPIPEIRAAQWKQRLAIGYALLAWNAFGYVIYTMYKGKSDWAQFHNLKSEEELKMTPAQQWTRTLGIQDATVYRVSGLNYTKYEIHNEFPDKEEKKIDQ</sequence>
<accession>A0AAN7Q393</accession>
<dbReference type="EMBL" id="JARPUR010000001">
    <property type="protein sequence ID" value="KAK4884419.1"/>
    <property type="molecule type" value="Genomic_DNA"/>
</dbReference>
<organism evidence="2 3">
    <name type="scientific">Aquatica leii</name>
    <dbReference type="NCBI Taxonomy" id="1421715"/>
    <lineage>
        <taxon>Eukaryota</taxon>
        <taxon>Metazoa</taxon>
        <taxon>Ecdysozoa</taxon>
        <taxon>Arthropoda</taxon>
        <taxon>Hexapoda</taxon>
        <taxon>Insecta</taxon>
        <taxon>Pterygota</taxon>
        <taxon>Neoptera</taxon>
        <taxon>Endopterygota</taxon>
        <taxon>Coleoptera</taxon>
        <taxon>Polyphaga</taxon>
        <taxon>Elateriformia</taxon>
        <taxon>Elateroidea</taxon>
        <taxon>Lampyridae</taxon>
        <taxon>Luciolinae</taxon>
        <taxon>Aquatica</taxon>
    </lineage>
</organism>
<keyword evidence="1" id="KW-1133">Transmembrane helix</keyword>
<keyword evidence="1" id="KW-0812">Transmembrane</keyword>
<dbReference type="AlphaFoldDB" id="A0AAN7Q393"/>
<protein>
    <submittedName>
        <fullName evidence="2">Uncharacterized protein</fullName>
    </submittedName>
</protein>